<reference evidence="8" key="1">
    <citation type="submission" date="2022-10" db="EMBL/GenBank/DDBJ databases">
        <title>The WGS of Solirubrobacter ginsenosidimutans DSM 21036.</title>
        <authorList>
            <person name="Jiang Z."/>
        </authorList>
    </citation>
    <scope>NUCLEOTIDE SEQUENCE</scope>
    <source>
        <strain evidence="8">DSM 21036</strain>
    </source>
</reference>
<dbReference type="InterPro" id="IPR014284">
    <property type="entry name" value="RNA_pol_sigma-70_dom"/>
</dbReference>
<dbReference type="InterPro" id="IPR007630">
    <property type="entry name" value="RNA_pol_sigma70_r4"/>
</dbReference>
<dbReference type="PANTHER" id="PTHR30385:SF4">
    <property type="entry name" value="RNA POLYMERASE SIGMA-E FACTOR"/>
    <property type="match status" value="1"/>
</dbReference>
<dbReference type="NCBIfam" id="TIGR02937">
    <property type="entry name" value="sigma70-ECF"/>
    <property type="match status" value="1"/>
</dbReference>
<protein>
    <submittedName>
        <fullName evidence="8">SigB/SigF/SigG family RNA polymerase sigma factor</fullName>
    </submittedName>
</protein>
<evidence type="ECO:0000259" key="7">
    <source>
        <dbReference type="Pfam" id="PF04545"/>
    </source>
</evidence>
<evidence type="ECO:0000256" key="4">
    <source>
        <dbReference type="ARBA" id="ARBA00023163"/>
    </source>
</evidence>
<dbReference type="GO" id="GO:0016987">
    <property type="term" value="F:sigma factor activity"/>
    <property type="evidence" value="ECO:0007669"/>
    <property type="project" value="UniProtKB-KW"/>
</dbReference>
<dbReference type="AlphaFoldDB" id="A0A9X3N358"/>
<dbReference type="RefSeq" id="WP_270045663.1">
    <property type="nucleotide sequence ID" value="NZ_JAPDOD010000065.1"/>
</dbReference>
<feature type="domain" description="RNA polymerase sigma-70 region 4" evidence="7">
    <location>
        <begin position="190"/>
        <end position="238"/>
    </location>
</feature>
<keyword evidence="3" id="KW-0238">DNA-binding</keyword>
<dbReference type="Pfam" id="PF04542">
    <property type="entry name" value="Sigma70_r2"/>
    <property type="match status" value="1"/>
</dbReference>
<evidence type="ECO:0000256" key="2">
    <source>
        <dbReference type="ARBA" id="ARBA00023082"/>
    </source>
</evidence>
<dbReference type="InterPro" id="IPR007624">
    <property type="entry name" value="RNA_pol_sigma70_r3"/>
</dbReference>
<dbReference type="Gene3D" id="1.20.120.1810">
    <property type="match status" value="1"/>
</dbReference>
<dbReference type="Proteomes" id="UP001149140">
    <property type="component" value="Unassembled WGS sequence"/>
</dbReference>
<dbReference type="InterPro" id="IPR014322">
    <property type="entry name" value="RNA_pol_sigma-B/F/G"/>
</dbReference>
<keyword evidence="1" id="KW-0805">Transcription regulation</keyword>
<dbReference type="Pfam" id="PF04539">
    <property type="entry name" value="Sigma70_r3"/>
    <property type="match status" value="1"/>
</dbReference>
<feature type="domain" description="RNA polymerase sigma-70 region 2" evidence="6">
    <location>
        <begin position="26"/>
        <end position="94"/>
    </location>
</feature>
<dbReference type="PANTHER" id="PTHR30385">
    <property type="entry name" value="SIGMA FACTOR F FLAGELLAR"/>
    <property type="match status" value="1"/>
</dbReference>
<accession>A0A9X3N358</accession>
<evidence type="ECO:0000313" key="8">
    <source>
        <dbReference type="EMBL" id="MDA0166406.1"/>
    </source>
</evidence>
<dbReference type="PRINTS" id="PR00046">
    <property type="entry name" value="SIGMA70FCT"/>
</dbReference>
<feature type="domain" description="RNA polymerase sigma-70 region 3" evidence="5">
    <location>
        <begin position="108"/>
        <end position="173"/>
    </location>
</feature>
<evidence type="ECO:0000256" key="3">
    <source>
        <dbReference type="ARBA" id="ARBA00023125"/>
    </source>
</evidence>
<evidence type="ECO:0000259" key="6">
    <source>
        <dbReference type="Pfam" id="PF04542"/>
    </source>
</evidence>
<dbReference type="InterPro" id="IPR000943">
    <property type="entry name" value="RNA_pol_sigma70"/>
</dbReference>
<evidence type="ECO:0000256" key="1">
    <source>
        <dbReference type="ARBA" id="ARBA00023015"/>
    </source>
</evidence>
<dbReference type="NCBIfam" id="TIGR02980">
    <property type="entry name" value="SigBFG"/>
    <property type="match status" value="1"/>
</dbReference>
<dbReference type="SUPFAM" id="SSF88946">
    <property type="entry name" value="Sigma2 domain of RNA polymerase sigma factors"/>
    <property type="match status" value="1"/>
</dbReference>
<organism evidence="8 9">
    <name type="scientific">Solirubrobacter ginsenosidimutans</name>
    <dbReference type="NCBI Taxonomy" id="490573"/>
    <lineage>
        <taxon>Bacteria</taxon>
        <taxon>Bacillati</taxon>
        <taxon>Actinomycetota</taxon>
        <taxon>Thermoleophilia</taxon>
        <taxon>Solirubrobacterales</taxon>
        <taxon>Solirubrobacteraceae</taxon>
        <taxon>Solirubrobacter</taxon>
    </lineage>
</organism>
<dbReference type="SUPFAM" id="SSF88659">
    <property type="entry name" value="Sigma3 and sigma4 domains of RNA polymerase sigma factors"/>
    <property type="match status" value="2"/>
</dbReference>
<evidence type="ECO:0000259" key="5">
    <source>
        <dbReference type="Pfam" id="PF04539"/>
    </source>
</evidence>
<dbReference type="Gene3D" id="1.20.140.160">
    <property type="match status" value="1"/>
</dbReference>
<keyword evidence="2" id="KW-0731">Sigma factor</keyword>
<proteinExistence type="predicted"/>
<sequence length="243" mass="27335">MTALLSDTAVFDRFHQDHDQATREELVERYLPLARHLARRYKGRGEIDDLYQVAAFALVKAVDRFDPDRGLAFTSFAVPTILGELKRYFRDHGWAVRVPRDVQELKLRLDRTVEAMTTELGRSPTPDELATRMDVSTEQVIEALGAATAHYPDSLDRPVTEDGEEAINLLVAGNDPGYAQVENAEMVDGLLATLPDRERLILKLRFEDELTQAEIGRRLGVSQMHISRLIRQSIAALQGVAAR</sequence>
<dbReference type="Pfam" id="PF04545">
    <property type="entry name" value="Sigma70_r4"/>
    <property type="match status" value="1"/>
</dbReference>
<dbReference type="GO" id="GO:0006352">
    <property type="term" value="P:DNA-templated transcription initiation"/>
    <property type="evidence" value="ECO:0007669"/>
    <property type="project" value="InterPro"/>
</dbReference>
<name>A0A9X3N358_9ACTN</name>
<keyword evidence="9" id="KW-1185">Reference proteome</keyword>
<dbReference type="EMBL" id="JAPDOD010000065">
    <property type="protein sequence ID" value="MDA0166406.1"/>
    <property type="molecule type" value="Genomic_DNA"/>
</dbReference>
<dbReference type="InterPro" id="IPR007627">
    <property type="entry name" value="RNA_pol_sigma70_r2"/>
</dbReference>
<dbReference type="GO" id="GO:0003677">
    <property type="term" value="F:DNA binding"/>
    <property type="evidence" value="ECO:0007669"/>
    <property type="project" value="UniProtKB-KW"/>
</dbReference>
<evidence type="ECO:0000313" key="9">
    <source>
        <dbReference type="Proteomes" id="UP001149140"/>
    </source>
</evidence>
<dbReference type="CDD" id="cd06171">
    <property type="entry name" value="Sigma70_r4"/>
    <property type="match status" value="1"/>
</dbReference>
<dbReference type="InterPro" id="IPR013324">
    <property type="entry name" value="RNA_pol_sigma_r3/r4-like"/>
</dbReference>
<keyword evidence="4" id="KW-0804">Transcription</keyword>
<gene>
    <name evidence="8" type="ORF">OM076_39445</name>
</gene>
<dbReference type="InterPro" id="IPR013325">
    <property type="entry name" value="RNA_pol_sigma_r2"/>
</dbReference>
<comment type="caution">
    <text evidence="8">The sequence shown here is derived from an EMBL/GenBank/DDBJ whole genome shotgun (WGS) entry which is preliminary data.</text>
</comment>